<dbReference type="Proteomes" id="UP000694388">
    <property type="component" value="Unplaced"/>
</dbReference>
<reference evidence="1" key="2">
    <citation type="submission" date="2025-09" db="UniProtKB">
        <authorList>
            <consortium name="Ensembl"/>
        </authorList>
    </citation>
    <scope>IDENTIFICATION</scope>
</reference>
<organism evidence="1 2">
    <name type="scientific">Eptatretus burgeri</name>
    <name type="common">Inshore hagfish</name>
    <dbReference type="NCBI Taxonomy" id="7764"/>
    <lineage>
        <taxon>Eukaryota</taxon>
        <taxon>Metazoa</taxon>
        <taxon>Chordata</taxon>
        <taxon>Craniata</taxon>
        <taxon>Vertebrata</taxon>
        <taxon>Cyclostomata</taxon>
        <taxon>Myxini</taxon>
        <taxon>Myxiniformes</taxon>
        <taxon>Myxinidae</taxon>
        <taxon>Eptatretinae</taxon>
        <taxon>Eptatretus</taxon>
    </lineage>
</organism>
<sequence>MDGRSTGPLKELSAQQFSSLVAAAFGILVDPRKADGVEGKLPSGSSMTHLTAILLLARDANRKNLDGEQLTEQLKKTGLSEEQALCFANQWDPKAWSLSTNLGSQGVATNRLVDMEWRFGGEYAESIVSFRLR</sequence>
<keyword evidence="2" id="KW-1185">Reference proteome</keyword>
<protein>
    <recommendedName>
        <fullName evidence="3">COMM domain-containing protein</fullName>
    </recommendedName>
</protein>
<evidence type="ECO:0000313" key="2">
    <source>
        <dbReference type="Proteomes" id="UP000694388"/>
    </source>
</evidence>
<dbReference type="Ensembl" id="ENSEBUT00000000761.1">
    <property type="protein sequence ID" value="ENSEBUP00000000463.1"/>
    <property type="gene ID" value="ENSEBUG00000000608.1"/>
</dbReference>
<dbReference type="OMA" id="EGHWLYL"/>
<reference evidence="1" key="1">
    <citation type="submission" date="2025-08" db="UniProtKB">
        <authorList>
            <consortium name="Ensembl"/>
        </authorList>
    </citation>
    <scope>IDENTIFICATION</scope>
</reference>
<proteinExistence type="predicted"/>
<name>A0A8C4N877_EPTBU</name>
<dbReference type="AlphaFoldDB" id="A0A8C4N877"/>
<evidence type="ECO:0008006" key="3">
    <source>
        <dbReference type="Google" id="ProtNLM"/>
    </source>
</evidence>
<evidence type="ECO:0000313" key="1">
    <source>
        <dbReference type="Ensembl" id="ENSEBUP00000000463.1"/>
    </source>
</evidence>
<accession>A0A8C4N877</accession>